<keyword evidence="6" id="KW-0808">Transferase</keyword>
<evidence type="ECO:0000256" key="6">
    <source>
        <dbReference type="ARBA" id="ARBA00022679"/>
    </source>
</evidence>
<feature type="compositionally biased region" description="Basic and acidic residues" evidence="14">
    <location>
        <begin position="227"/>
        <end position="241"/>
    </location>
</feature>
<dbReference type="Pfam" id="PF07714">
    <property type="entry name" value="PK_Tyr_Ser-Thr"/>
    <property type="match status" value="1"/>
</dbReference>
<dbReference type="SMART" id="SM00220">
    <property type="entry name" value="S_TKc"/>
    <property type="match status" value="1"/>
</dbReference>
<dbReference type="GO" id="GO:0005524">
    <property type="term" value="F:ATP binding"/>
    <property type="evidence" value="ECO:0007669"/>
    <property type="project" value="UniProtKB-UniRule"/>
</dbReference>
<evidence type="ECO:0000256" key="5">
    <source>
        <dbReference type="ARBA" id="ARBA00022574"/>
    </source>
</evidence>
<comment type="similarity">
    <text evidence="3">Belongs to the protein kinase superfamily. NEK Ser/Thr protein kinase family. NIMA subfamily.</text>
</comment>
<accession>A0AAU7CGB7</accession>
<feature type="repeat" description="WD" evidence="12">
    <location>
        <begin position="1003"/>
        <end position="1036"/>
    </location>
</feature>
<dbReference type="Gene3D" id="1.10.510.10">
    <property type="entry name" value="Transferase(Phosphotransferase) domain 1"/>
    <property type="match status" value="1"/>
</dbReference>
<evidence type="ECO:0000256" key="11">
    <source>
        <dbReference type="ARBA" id="ARBA00023212"/>
    </source>
</evidence>
<evidence type="ECO:0000256" key="14">
    <source>
        <dbReference type="SAM" id="MobiDB-lite"/>
    </source>
</evidence>
<dbReference type="RefSeq" id="WP_406697290.1">
    <property type="nucleotide sequence ID" value="NZ_CP155447.1"/>
</dbReference>
<dbReference type="PROSITE" id="PS50082">
    <property type="entry name" value="WD_REPEATS_2"/>
    <property type="match status" value="4"/>
</dbReference>
<dbReference type="PROSITE" id="PS50011">
    <property type="entry name" value="PROTEIN_KINASE_DOM"/>
    <property type="match status" value="1"/>
</dbReference>
<keyword evidence="11" id="KW-0206">Cytoskeleton</keyword>
<proteinExistence type="inferred from homology"/>
<gene>
    <name evidence="16" type="ORF">V5E97_00470</name>
</gene>
<feature type="domain" description="Protein kinase" evidence="15">
    <location>
        <begin position="96"/>
        <end position="436"/>
    </location>
</feature>
<dbReference type="SUPFAM" id="SSF56112">
    <property type="entry name" value="Protein kinase-like (PK-like)"/>
    <property type="match status" value="1"/>
</dbReference>
<dbReference type="SUPFAM" id="SSF50960">
    <property type="entry name" value="TolB, C-terminal domain"/>
    <property type="match status" value="1"/>
</dbReference>
<dbReference type="InterPro" id="IPR017441">
    <property type="entry name" value="Protein_kinase_ATP_BS"/>
</dbReference>
<dbReference type="InterPro" id="IPR015943">
    <property type="entry name" value="WD40/YVTN_repeat-like_dom_sf"/>
</dbReference>
<dbReference type="PROSITE" id="PS00107">
    <property type="entry name" value="PROTEIN_KINASE_ATP"/>
    <property type="match status" value="1"/>
</dbReference>
<dbReference type="PANTHER" id="PTHR43289">
    <property type="entry name" value="MITOGEN-ACTIVATED PROTEIN KINASE KINASE KINASE 20-RELATED"/>
    <property type="match status" value="1"/>
</dbReference>
<name>A0AAU7CGB7_9BACT</name>
<feature type="repeat" description="WD" evidence="12">
    <location>
        <begin position="821"/>
        <end position="862"/>
    </location>
</feature>
<dbReference type="SMART" id="SM00320">
    <property type="entry name" value="WD40"/>
    <property type="match status" value="8"/>
</dbReference>
<dbReference type="InterPro" id="IPR008271">
    <property type="entry name" value="Ser/Thr_kinase_AS"/>
</dbReference>
<dbReference type="PROSITE" id="PS50294">
    <property type="entry name" value="WD_REPEATS_REGION"/>
    <property type="match status" value="3"/>
</dbReference>
<evidence type="ECO:0000256" key="7">
    <source>
        <dbReference type="ARBA" id="ARBA00022737"/>
    </source>
</evidence>
<evidence type="ECO:0000256" key="4">
    <source>
        <dbReference type="ARBA" id="ARBA00022527"/>
    </source>
</evidence>
<dbReference type="GO" id="GO:0000922">
    <property type="term" value="C:spindle pole"/>
    <property type="evidence" value="ECO:0007669"/>
    <property type="project" value="UniProtKB-SubCell"/>
</dbReference>
<keyword evidence="8 13" id="KW-0547">Nucleotide-binding</keyword>
<dbReference type="InterPro" id="IPR000719">
    <property type="entry name" value="Prot_kinase_dom"/>
</dbReference>
<keyword evidence="11" id="KW-0963">Cytoplasm</keyword>
<evidence type="ECO:0000256" key="9">
    <source>
        <dbReference type="ARBA" id="ARBA00022777"/>
    </source>
</evidence>
<evidence type="ECO:0000313" key="16">
    <source>
        <dbReference type="EMBL" id="XBH04522.1"/>
    </source>
</evidence>
<feature type="repeat" description="WD" evidence="12">
    <location>
        <begin position="863"/>
        <end position="896"/>
    </location>
</feature>
<feature type="repeat" description="WD" evidence="12">
    <location>
        <begin position="1091"/>
        <end position="1120"/>
    </location>
</feature>
<keyword evidence="5 12" id="KW-0853">WD repeat</keyword>
<evidence type="ECO:0000256" key="13">
    <source>
        <dbReference type="PROSITE-ProRule" id="PRU10141"/>
    </source>
</evidence>
<dbReference type="AlphaFoldDB" id="A0AAU7CGB7"/>
<feature type="region of interest" description="Disordered" evidence="14">
    <location>
        <begin position="220"/>
        <end position="265"/>
    </location>
</feature>
<sequence length="1229" mass="134748">MTMDESSPDSSVPDEFDPVLAELAAELADRIRAGDPFDLESLTVQHPERAQQLRQLLPTIMMMAALKVPETTVEGDRKSVRQEVGADETPGRLGDYEIVREIGRGGMGVVYEARQVTLGRRVALKILPSGIALDPRQLQRFQLEAQVAGGLNHPHIVPIYAVGYERGTHYYVMRLIKGKCLAEVILGLRRLEGLETRVDAEPASDTIQFLSEVGLTSAQVDPIGTTSDRRSESDGIDERNGGDTADVPQVMAPPKPAGQGESSSRTSLDFIQDVTRLMLQAAKALAYAHDEGVVHRDIKPSNLMIDGEGELWITDFGLARLLGHETLTGAGDLLGTLRYMSPEQAMGQRVLVDHRTDIYSLGATLYELLTLQPAVVGIDRQEMLQQIIMEEPRRPRRFNTALSKDMETIVLKAMAKDPAERYANAHKLADDLQRFLEHRPILASRPSLWARAARWSGRHKRTVVLSLVGLLLASLGLIASNLTLRRERDLVRRHTITITQQRDQVRHQAAEALLDRGLTSCELGDAGLGLLLLARALETAPENSPSLQRIIRLNLAAWAPHVPRLRAVLPGHGRVYATAFSPEGNRALTGTYAVTMKGELHEAWLWDCNTGQRLGGMDRASRIAASTDGKTTITTGGGGKTYLKDLLSGNELGAPMPAHSWVMWGDDRSSPRSNRPAFIPDREIWDKSIGSVFSPDGERLLAKVFVEMGLNPPKSTTYRLYDSSTGRAVGPTIQIAGLTDRVVFSQDGNSILALSRVEGTWAISLWNSRTEQPLGPSFFLPSGQPKPTSLALSNQGRVLFGTEKGTAEVWNAVNRQRIGSSISHDGVVLCVKFGPDETTVMTGSNKGTIRRWYAETGRSIGRTMTLQGEVTSMAFDPDGRIALAGTGDGVSRLWEIPELVLGRKSPQSVDHRESRSIYRSPEVHVSWFDDPVSPSNMPIPAKVPPIVRENRGLPDSGFERILKAEFGPYGNTTLLTDRGRVRFKVGGGPLRDPEHQYTSEPNTAITFSPDGERFLTANGDGLGRVWNSLTGTPIGRDLHAESEIVAASFSHNSDSVFTICRTGKGQRWDLKTGTAMGPPIQDERQVEVAVFSPDGGTLLIGASDGTTKLWDLATGRCIGPPLETRSISEISRPSKSIFSSEDSKAITSGIGFSSDGQYYLTGCRDEPIRLWRTTVPLRGSIEQIKLWTQVLTGRELNEIDAVRLLDEASWKRCREQLQTQGGTPTFESN</sequence>
<evidence type="ECO:0000256" key="12">
    <source>
        <dbReference type="PROSITE-ProRule" id="PRU00221"/>
    </source>
</evidence>
<protein>
    <submittedName>
        <fullName evidence="16">WD40 repeat domain-containing serine/threonine protein kinase</fullName>
    </submittedName>
</protein>
<dbReference type="Gene3D" id="2.130.10.10">
    <property type="entry name" value="YVTN repeat-like/Quinoprotein amine dehydrogenase"/>
    <property type="match status" value="3"/>
</dbReference>
<organism evidence="16">
    <name type="scientific">Singulisphaera sp. Ch08</name>
    <dbReference type="NCBI Taxonomy" id="3120278"/>
    <lineage>
        <taxon>Bacteria</taxon>
        <taxon>Pseudomonadati</taxon>
        <taxon>Planctomycetota</taxon>
        <taxon>Planctomycetia</taxon>
        <taxon>Isosphaerales</taxon>
        <taxon>Isosphaeraceae</taxon>
        <taxon>Singulisphaera</taxon>
    </lineage>
</organism>
<evidence type="ECO:0000256" key="3">
    <source>
        <dbReference type="ARBA" id="ARBA00010886"/>
    </source>
</evidence>
<dbReference type="InterPro" id="IPR019775">
    <property type="entry name" value="WD40_repeat_CS"/>
</dbReference>
<dbReference type="GO" id="GO:0004674">
    <property type="term" value="F:protein serine/threonine kinase activity"/>
    <property type="evidence" value="ECO:0007669"/>
    <property type="project" value="UniProtKB-KW"/>
</dbReference>
<dbReference type="Gene3D" id="3.30.200.20">
    <property type="entry name" value="Phosphorylase Kinase, domain 1"/>
    <property type="match status" value="1"/>
</dbReference>
<comment type="subcellular location">
    <subcellularLocation>
        <location evidence="1">Cytoplasm</location>
        <location evidence="1">Cytoskeleton</location>
        <location evidence="1">Microtubule organizing center</location>
        <location evidence="1">Centrosome</location>
    </subcellularLocation>
    <subcellularLocation>
        <location evidence="2">Cytoplasm</location>
        <location evidence="2">Cytoskeleton</location>
        <location evidence="2">Spindle pole</location>
    </subcellularLocation>
</comment>
<reference evidence="16" key="1">
    <citation type="submission" date="2024-05" db="EMBL/GenBank/DDBJ databases">
        <title>Planctomycetes of the genus Singulisphaera possess chitinolytic capabilities.</title>
        <authorList>
            <person name="Ivanova A."/>
        </authorList>
    </citation>
    <scope>NUCLEOTIDE SEQUENCE</scope>
    <source>
        <strain evidence="16">Ch08T</strain>
    </source>
</reference>
<dbReference type="InterPro" id="IPR011047">
    <property type="entry name" value="Quinoprotein_ADH-like_sf"/>
</dbReference>
<dbReference type="EMBL" id="CP155447">
    <property type="protein sequence ID" value="XBH04522.1"/>
    <property type="molecule type" value="Genomic_DNA"/>
</dbReference>
<evidence type="ECO:0000256" key="10">
    <source>
        <dbReference type="ARBA" id="ARBA00022840"/>
    </source>
</evidence>
<dbReference type="PROSITE" id="PS00108">
    <property type="entry name" value="PROTEIN_KINASE_ST"/>
    <property type="match status" value="1"/>
</dbReference>
<keyword evidence="4 16" id="KW-0723">Serine/threonine-protein kinase</keyword>
<evidence type="ECO:0000256" key="1">
    <source>
        <dbReference type="ARBA" id="ARBA00004300"/>
    </source>
</evidence>
<keyword evidence="9 16" id="KW-0418">Kinase</keyword>
<dbReference type="Pfam" id="PF00400">
    <property type="entry name" value="WD40"/>
    <property type="match status" value="4"/>
</dbReference>
<dbReference type="PANTHER" id="PTHR43289:SF34">
    <property type="entry name" value="SERINE_THREONINE-PROTEIN KINASE YBDM-RELATED"/>
    <property type="match status" value="1"/>
</dbReference>
<evidence type="ECO:0000259" key="15">
    <source>
        <dbReference type="PROSITE" id="PS50011"/>
    </source>
</evidence>
<evidence type="ECO:0000256" key="2">
    <source>
        <dbReference type="ARBA" id="ARBA00004647"/>
    </source>
</evidence>
<dbReference type="SUPFAM" id="SSF50998">
    <property type="entry name" value="Quinoprotein alcohol dehydrogenase-like"/>
    <property type="match status" value="1"/>
</dbReference>
<feature type="binding site" evidence="13">
    <location>
        <position position="125"/>
    </location>
    <ligand>
        <name>ATP</name>
        <dbReference type="ChEBI" id="CHEBI:30616"/>
    </ligand>
</feature>
<dbReference type="GO" id="GO:0005813">
    <property type="term" value="C:centrosome"/>
    <property type="evidence" value="ECO:0007669"/>
    <property type="project" value="UniProtKB-SubCell"/>
</dbReference>
<dbReference type="InterPro" id="IPR001245">
    <property type="entry name" value="Ser-Thr/Tyr_kinase_cat_dom"/>
</dbReference>
<dbReference type="CDD" id="cd14014">
    <property type="entry name" value="STKc_PknB_like"/>
    <property type="match status" value="1"/>
</dbReference>
<keyword evidence="10 13" id="KW-0067">ATP-binding</keyword>
<dbReference type="InterPro" id="IPR001680">
    <property type="entry name" value="WD40_rpt"/>
</dbReference>
<dbReference type="PROSITE" id="PS00678">
    <property type="entry name" value="WD_REPEATS_1"/>
    <property type="match status" value="2"/>
</dbReference>
<dbReference type="InterPro" id="IPR011009">
    <property type="entry name" value="Kinase-like_dom_sf"/>
</dbReference>
<evidence type="ECO:0000256" key="8">
    <source>
        <dbReference type="ARBA" id="ARBA00022741"/>
    </source>
</evidence>
<keyword evidence="7" id="KW-0677">Repeat</keyword>